<dbReference type="EMBL" id="CYPS01000067">
    <property type="protein sequence ID" value="CUH45736.1"/>
    <property type="molecule type" value="Genomic_DNA"/>
</dbReference>
<proteinExistence type="predicted"/>
<gene>
    <name evidence="2" type="ORF">RUM4293_04653</name>
</gene>
<keyword evidence="1" id="KW-1133">Transmembrane helix</keyword>
<protein>
    <submittedName>
        <fullName evidence="2">Uncharacterized protein</fullName>
    </submittedName>
</protein>
<feature type="transmembrane region" description="Helical" evidence="1">
    <location>
        <begin position="21"/>
        <end position="40"/>
    </location>
</feature>
<feature type="transmembrane region" description="Helical" evidence="1">
    <location>
        <begin position="52"/>
        <end position="71"/>
    </location>
</feature>
<dbReference type="Proteomes" id="UP000050786">
    <property type="component" value="Unassembled WGS sequence"/>
</dbReference>
<evidence type="ECO:0000256" key="1">
    <source>
        <dbReference type="SAM" id="Phobius"/>
    </source>
</evidence>
<evidence type="ECO:0000313" key="2">
    <source>
        <dbReference type="EMBL" id="CUH45736.1"/>
    </source>
</evidence>
<dbReference type="AlphaFoldDB" id="A0A0P1EVE4"/>
<name>A0A0P1EVE4_9RHOB</name>
<keyword evidence="1" id="KW-0472">Membrane</keyword>
<dbReference type="RefSeq" id="WP_058275610.1">
    <property type="nucleotide sequence ID" value="NZ_CYPS01000067.1"/>
</dbReference>
<keyword evidence="3" id="KW-1185">Reference proteome</keyword>
<keyword evidence="1" id="KW-0812">Transmembrane</keyword>
<sequence>MADAGKTAPYSQRDIACAVKLSALLGWAGVIGVPVFSYAYRNGFDLNSLSLVFWYALFGLPISLFTCWLLVKPFLRIMMRRQISYFRAAIWGAGIAATLIAIRLAIRVFRAWRMSRDPKRTFSFGDGIDTISVNGVLTDYGWWLFSKNSLNFIAICILAALTVRLIIGPGKYDPPIEAKQ</sequence>
<accession>A0A0P1EVE4</accession>
<reference evidence="3" key="1">
    <citation type="submission" date="2015-09" db="EMBL/GenBank/DDBJ databases">
        <authorList>
            <person name="Rodrigo-Torres L."/>
            <person name="Arahal D.R."/>
        </authorList>
    </citation>
    <scope>NUCLEOTIDE SEQUENCE [LARGE SCALE GENOMIC DNA]</scope>
    <source>
        <strain evidence="3">CECT 4293</strain>
    </source>
</reference>
<feature type="transmembrane region" description="Helical" evidence="1">
    <location>
        <begin position="149"/>
        <end position="167"/>
    </location>
</feature>
<evidence type="ECO:0000313" key="3">
    <source>
        <dbReference type="Proteomes" id="UP000050786"/>
    </source>
</evidence>
<organism evidence="2 3">
    <name type="scientific">Ruegeria atlantica</name>
    <dbReference type="NCBI Taxonomy" id="81569"/>
    <lineage>
        <taxon>Bacteria</taxon>
        <taxon>Pseudomonadati</taxon>
        <taxon>Pseudomonadota</taxon>
        <taxon>Alphaproteobacteria</taxon>
        <taxon>Rhodobacterales</taxon>
        <taxon>Roseobacteraceae</taxon>
        <taxon>Ruegeria</taxon>
    </lineage>
</organism>
<feature type="transmembrane region" description="Helical" evidence="1">
    <location>
        <begin position="83"/>
        <end position="106"/>
    </location>
</feature>